<dbReference type="Proteomes" id="UP000320055">
    <property type="component" value="Unassembled WGS sequence"/>
</dbReference>
<reference evidence="3 4" key="1">
    <citation type="submission" date="2019-01" db="EMBL/GenBank/DDBJ databases">
        <authorList>
            <person name="Brito A."/>
        </authorList>
    </citation>
    <scope>NUCLEOTIDE SEQUENCE [LARGE SCALE GENOMIC DNA]</scope>
    <source>
        <strain evidence="3">1</strain>
    </source>
</reference>
<dbReference type="Gene3D" id="1.25.10.10">
    <property type="entry name" value="Leucine-rich Repeat Variant"/>
    <property type="match status" value="1"/>
</dbReference>
<keyword evidence="2" id="KW-0605">Phycobilisome</keyword>
<dbReference type="EMBL" id="CAACVJ010000688">
    <property type="protein sequence ID" value="VEP18538.1"/>
    <property type="molecule type" value="Genomic_DNA"/>
</dbReference>
<keyword evidence="4" id="KW-1185">Reference proteome</keyword>
<dbReference type="AlphaFoldDB" id="A0A563W4C9"/>
<sequence>MSSHDFRLAVAGNGDTPWNILDQLSKDKNELVRADVAYHKNTPLSTLRQLFGDKSERVITSLASNKKISNNSSLVSQLLQNKSESIRLRLARSSQTSETILEELSLDRSESVLAAVAANTNISMNSFIILDRCQSSIVKRILAENPVIAVLPSKHAF</sequence>
<dbReference type="InterPro" id="IPR011989">
    <property type="entry name" value="ARM-like"/>
</dbReference>
<evidence type="ECO:0000313" key="4">
    <source>
        <dbReference type="Proteomes" id="UP000320055"/>
    </source>
</evidence>
<evidence type="ECO:0000256" key="1">
    <source>
        <dbReference type="ARBA" id="ARBA00022549"/>
    </source>
</evidence>
<dbReference type="GO" id="GO:0030089">
    <property type="term" value="C:phycobilisome"/>
    <property type="evidence" value="ECO:0007669"/>
    <property type="project" value="UniProtKB-KW"/>
</dbReference>
<dbReference type="SUPFAM" id="SSF48371">
    <property type="entry name" value="ARM repeat"/>
    <property type="match status" value="1"/>
</dbReference>
<proteinExistence type="predicted"/>
<dbReference type="RefSeq" id="WP_144867868.1">
    <property type="nucleotide sequence ID" value="NZ_LR213838.1"/>
</dbReference>
<name>A0A563W4C9_9CYAN</name>
<evidence type="ECO:0000256" key="2">
    <source>
        <dbReference type="ARBA" id="ARBA00022738"/>
    </source>
</evidence>
<keyword evidence="1" id="KW-0042">Antenna complex</keyword>
<evidence type="ECO:0000313" key="3">
    <source>
        <dbReference type="EMBL" id="VEP18538.1"/>
    </source>
</evidence>
<protein>
    <recommendedName>
        <fullName evidence="5">Leucine rich repeat variant</fullName>
    </recommendedName>
</protein>
<gene>
    <name evidence="3" type="ORF">H1P_800029</name>
</gene>
<accession>A0A563W4C9</accession>
<organism evidence="3 4">
    <name type="scientific">Hyella patelloides LEGE 07179</name>
    <dbReference type="NCBI Taxonomy" id="945734"/>
    <lineage>
        <taxon>Bacteria</taxon>
        <taxon>Bacillati</taxon>
        <taxon>Cyanobacteriota</taxon>
        <taxon>Cyanophyceae</taxon>
        <taxon>Pleurocapsales</taxon>
        <taxon>Hyellaceae</taxon>
        <taxon>Hyella</taxon>
    </lineage>
</organism>
<evidence type="ECO:0008006" key="5">
    <source>
        <dbReference type="Google" id="ProtNLM"/>
    </source>
</evidence>
<dbReference type="InterPro" id="IPR016024">
    <property type="entry name" value="ARM-type_fold"/>
</dbReference>